<evidence type="ECO:0000313" key="3">
    <source>
        <dbReference type="Proteomes" id="UP001281761"/>
    </source>
</evidence>
<proteinExistence type="predicted"/>
<evidence type="ECO:0000313" key="2">
    <source>
        <dbReference type="EMBL" id="KAK2950891.1"/>
    </source>
</evidence>
<feature type="signal peptide" evidence="1">
    <location>
        <begin position="1"/>
        <end position="16"/>
    </location>
</feature>
<feature type="chain" id="PRO_5045122552" evidence="1">
    <location>
        <begin position="17"/>
        <end position="2334"/>
    </location>
</feature>
<dbReference type="SUPFAM" id="SSF51126">
    <property type="entry name" value="Pectin lyase-like"/>
    <property type="match status" value="1"/>
</dbReference>
<keyword evidence="1" id="KW-0732">Signal</keyword>
<dbReference type="InterPro" id="IPR011050">
    <property type="entry name" value="Pectin_lyase_fold/virulence"/>
</dbReference>
<accession>A0ABQ9XKV7</accession>
<gene>
    <name evidence="2" type="ORF">BLNAU_14193</name>
</gene>
<reference evidence="2 3" key="1">
    <citation type="journal article" date="2022" name="bioRxiv">
        <title>Genomics of Preaxostyla Flagellates Illuminates Evolutionary Transitions and the Path Towards Mitochondrial Loss.</title>
        <authorList>
            <person name="Novak L.V.F."/>
            <person name="Treitli S.C."/>
            <person name="Pyrih J."/>
            <person name="Halakuc P."/>
            <person name="Pipaliya S.V."/>
            <person name="Vacek V."/>
            <person name="Brzon O."/>
            <person name="Soukal P."/>
            <person name="Eme L."/>
            <person name="Dacks J.B."/>
            <person name="Karnkowska A."/>
            <person name="Elias M."/>
            <person name="Hampl V."/>
        </authorList>
    </citation>
    <scope>NUCLEOTIDE SEQUENCE [LARGE SCALE GENOMIC DNA]</scope>
    <source>
        <strain evidence="2">NAU3</strain>
        <tissue evidence="2">Gut</tissue>
    </source>
</reference>
<dbReference type="EMBL" id="JARBJD010000128">
    <property type="protein sequence ID" value="KAK2950891.1"/>
    <property type="molecule type" value="Genomic_DNA"/>
</dbReference>
<comment type="caution">
    <text evidence="2">The sequence shown here is derived from an EMBL/GenBank/DDBJ whole genome shotgun (WGS) entry which is preliminary data.</text>
</comment>
<keyword evidence="3" id="KW-1185">Reference proteome</keyword>
<protein>
    <submittedName>
        <fullName evidence="2">Uncharacterized protein</fullName>
    </submittedName>
</protein>
<evidence type="ECO:0000256" key="1">
    <source>
        <dbReference type="SAM" id="SignalP"/>
    </source>
</evidence>
<sequence>MQFIFLLHILVTKSASQYQIHFPKSLSLETFVSQQRNDEALTHLDRKSDIVLPNGRYHVSIYEITSTIMNLNGKQSKIVPSWTVNDEDSSHHSESNGFANAKKNTRNELFRISNSTVWMSELTFECGSAGSSIATIRGSCVRIGGSRVISNSDRTPFVIVGGDSGKSSSITIIACSHTSSCFPSLLPLTSLETSDVWTTHNQESSLGTEVSVTGSEISVCDACLIGGSGALFDFCGLGQTVTDGSSMTTTLSSSLLLNTTSSSGSGRVGVDVKEGGGDFGNCWSVSQKMIGSCASLCTNHLYGTGTRDLNLGGSVLCSNTSFTLCTTDYSNQHFTTQTTLSAANTIHTFSLCTFKACSSTSAGGAIDLYNVNSVLTIESCSFDSCSTMGNAGAIYYWQSSVRSSVTISSSSFVKCSATASAAGSLYLSKMQELAISGCMFLDSQTSEYGGAAYLVGWNAQNTIGFSNCLFRNCTTTKASGDGGTLYFDGCSSIRLDSLSFRERVTSTGKGLDLQFTAEYPTVSLSTVSNCDSTSTPKAGRIYPTDGVTGDPLPDPTGTTTVLSLIAQQTSSTTAEIVVTLDKTVTGSLLVLVSNSEGTAQPTGKAPNIGRVLLFPIQSLDTGQYTASIGEIGLLQLPLEDYKVVTASLPKYSVSFSDVSLERDETLTLTSAKCVLDNSHTHAVLNLEGFNLEGETFVLTLQNERTLYASFSEYEATIDLGLIGESSGWMEKEEFEIKRATKKDDDSIIVSITSPLSFTIPSPARLTNIEVSELNEAQTEVTLSFSSQYLKVNQDYEIAMKRKDGSGEVVMNVTTDDSGLLADQTVKLYPSKENMEEWKNSIGFEDEYEVIGVSAKIGEKEFPTLFSPILLKMPTEPARVIGIWGSLDESGNTTSITLRGRQIPKGLYTVRLNSESGPSFEISFPDELSEERNSSVSSVSIFGVSTVLSFDTTYTLFSVIPTSSASGYLIIDANPNSFRITEPARIIGVTIGDFSDTQKTEATLTMTGRALTPNTDYEMHLTGLPKTTSSTAANTEADVRTITMRTDSSITSESVSKTIEFYPHASAELLFGYEYEVDSASLDGAPILRNAGLSFSTPNEPARLSSIESCSLTPSKDGVVVIVKGFALKQDTTLMIVKSSGGDEFESDGEIDVKTGSECWISFKVGWEENTTHLEFLKTYTLVGGSGGSNELIITPDLSFTVPSGPIIKQISVPLDCASSSFPVGIVGTGLPIETGFIVELVGGLSFLVDFKSATTGNGTISASLPGQIQFNNYSVKSVMKDDRKMKCDSVSFRTPLGPTLKDVNAELNASNINNVILTLESVRMPVGEMTLTVQEDSSIPIALTVSFVSSEEGSVEVVVFRGSTLKYGTTYTVVSLTSSSLHCSLDGLITFETPATPPRIKTASCSLVGELKRDGEIVLSGEALPAGTPFSISVDEIDENGDVIPYTIPISLSDTFGGVIGDAALTTHTLSIALFPVPQLMKYSSRYRITSMSIPTVPTAVEETAVFRFPDEPARIVGIWGKLDGSGNTTSTTLRGRQIPKGLYTVKLNSESGPSFEISFPDELSEERNSSISSVSIFGLSAVLSFDTAYTLFSVTPLSSPSMSLLIDANPRSFVISEPSRITGVDISEISSPQKDSVTLTVTGRALKASTTYTLKVRGEPIPTSSKSNSDSHTTTLSVLSTSSSLSESASCLVVLYPLSSADLRYGHSYSIDWMKEGSTEILRNADISFETPDEPARIDSFVSCSLDGSIFVKRSGEAVPFEGVVTVSEATECLGVFSVGENEDTTRLAFGKTYSLQSASSGSTPFVIDSGVSFVVPHPPVITSIECVFVNSLQNLCRIQLKGTDFVVGTEYEVTLNNTVRLGVRMKTSTEGESEGVSIGKNGKLEHNTTYTLTEVTPIREEDGVILVLGTLSLTTKERSVMEVIVREGGSDEISECGTIGNACESVLVGWRAGEKEEVSGVVVKIDGRVGFGGRVVVGEKNVEIGGLFEGENELKVSVGDLPEDGEDGVVSVSGGRVVIVGIRLILPSGWEMGAKRVGSVVSGFGECVLRSLSIVSGWKDEGAGMGLVSWMGGSLSVEQIVMEGVEMESGVVLVNCSSIQKEVSLELESSRFIGVGTRNVELVRFSSKSEESHFSMRDCVFVSTERIESGEVGDGMGVIVVSTWQEKTTIVNCMFSESGTVVGRRGSWKKGGVLIVEVGSSNVKDRKEVELFGNVFVDSSVVWEGNEVEKRGGVAVWSVGVGQTKIDLCGSWFEETGVSGVVLDRDSFGVPVLEKKRKIAHSLSDSGHAGLVVVVGRMLPVIRRVGSSFSGCSLRMVSDDAGPSPQRNADEL</sequence>
<dbReference type="Proteomes" id="UP001281761">
    <property type="component" value="Unassembled WGS sequence"/>
</dbReference>
<organism evidence="2 3">
    <name type="scientific">Blattamonas nauphoetae</name>
    <dbReference type="NCBI Taxonomy" id="2049346"/>
    <lineage>
        <taxon>Eukaryota</taxon>
        <taxon>Metamonada</taxon>
        <taxon>Preaxostyla</taxon>
        <taxon>Oxymonadida</taxon>
        <taxon>Blattamonas</taxon>
    </lineage>
</organism>
<name>A0ABQ9XKV7_9EUKA</name>